<keyword evidence="1 10" id="KW-0540">Nuclease</keyword>
<dbReference type="GO" id="GO:0043571">
    <property type="term" value="P:maintenance of CRISPR repeat elements"/>
    <property type="evidence" value="ECO:0007669"/>
    <property type="project" value="UniProtKB-UniRule"/>
</dbReference>
<keyword evidence="6 10" id="KW-0051">Antiviral defense</keyword>
<organism evidence="11 12">
    <name type="scientific">Mycobacterium tuberculosis variant africanum K85</name>
    <dbReference type="NCBI Taxonomy" id="611304"/>
    <lineage>
        <taxon>Bacteria</taxon>
        <taxon>Bacillati</taxon>
        <taxon>Actinomycetota</taxon>
        <taxon>Actinomycetes</taxon>
        <taxon>Mycobacteriales</taxon>
        <taxon>Mycobacteriaceae</taxon>
        <taxon>Mycobacterium</taxon>
        <taxon>Mycobacterium tuberculosis complex</taxon>
    </lineage>
</organism>
<keyword evidence="2 10" id="KW-0479">Metal-binding</keyword>
<evidence type="ECO:0000256" key="3">
    <source>
        <dbReference type="ARBA" id="ARBA00022759"/>
    </source>
</evidence>
<dbReference type="PANTHER" id="PTHR34353:SF2">
    <property type="entry name" value="CRISPR-ASSOCIATED ENDONUCLEASE CAS1 1"/>
    <property type="match status" value="1"/>
</dbReference>
<dbReference type="GO" id="GO:0004519">
    <property type="term" value="F:endonuclease activity"/>
    <property type="evidence" value="ECO:0007669"/>
    <property type="project" value="UniProtKB-UniRule"/>
</dbReference>
<dbReference type="EMBL" id="GG663503">
    <property type="protein sequence ID" value="EFD44526.2"/>
    <property type="molecule type" value="Genomic_DNA"/>
</dbReference>
<evidence type="ECO:0000256" key="9">
    <source>
        <dbReference type="ARBA" id="ARBA00038592"/>
    </source>
</evidence>
<dbReference type="AlphaFoldDB" id="A0A9P2HA02"/>
<dbReference type="HAMAP" id="MF_01470">
    <property type="entry name" value="Cas1"/>
    <property type="match status" value="1"/>
</dbReference>
<dbReference type="Proteomes" id="UP000005088">
    <property type="component" value="Unassembled WGS sequence"/>
</dbReference>
<sequence length="341" mass="38079">MRKMVQLYVSDSVSRISFADGRVIVWSEELGESQYPIETLDGITLFGRPTMTTPFIVEMLKRERDIQLFTTDGHYQGRISTPDVSYAPRLRQQVHRTDDPAFCLSLSKRIVSRKILNQQALIRAHTSGQDVAESIRTMKHSLAWVDRSGSLAELNGFEGNAAKAYFTALGHLVPQEFAFQGRSTRPPLDAFNSMVSLGYSLLYKNIIGAIERHSLNAYIGFLHQDSRGHATLASDLMEVWRAPIIDDTVLRLIADGVVDTRAFSKNSDTGAVFATREATRSIARAFGNRIARTATYIKGDPHRYTFQYALDLQLQSLVRVIEAGHPSRLVDIDITSEPSGA</sequence>
<keyword evidence="3 10" id="KW-0255">Endonuclease</keyword>
<comment type="similarity">
    <text evidence="10">Belongs to the CRISPR-associated endonuclease Cas1 family.</text>
</comment>
<dbReference type="GO" id="GO:0046872">
    <property type="term" value="F:metal ion binding"/>
    <property type="evidence" value="ECO:0007669"/>
    <property type="project" value="UniProtKB-UniRule"/>
</dbReference>
<comment type="function">
    <text evidence="10">CRISPR (clustered regularly interspaced short palindromic repeat), is an adaptive immune system that provides protection against mobile genetic elements (viruses, transposable elements and conjugative plasmids). CRISPR clusters contain spacers, sequences complementary to antecedent mobile elements, and target invading nucleic acids. CRISPR clusters are transcribed and processed into CRISPR RNA (crRNA). Acts as a dsDNA endonuclease. Involved in the integration of spacer DNA into the CRISPR cassette.</text>
</comment>
<feature type="binding site" evidence="10">
    <location>
        <position position="158"/>
    </location>
    <ligand>
        <name>Mn(2+)</name>
        <dbReference type="ChEBI" id="CHEBI:29035"/>
    </ligand>
</feature>
<evidence type="ECO:0000256" key="1">
    <source>
        <dbReference type="ARBA" id="ARBA00022722"/>
    </source>
</evidence>
<gene>
    <name evidence="10" type="primary">cas1</name>
    <name evidence="11" type="ORF">TBOG_03361</name>
</gene>
<keyword evidence="7 10" id="KW-0238">DNA-binding</keyword>
<dbReference type="GO" id="GO:0016787">
    <property type="term" value="F:hydrolase activity"/>
    <property type="evidence" value="ECO:0007669"/>
    <property type="project" value="UniProtKB-KW"/>
</dbReference>
<keyword evidence="4 10" id="KW-0378">Hydrolase</keyword>
<accession>A0A9P2HA02</accession>
<dbReference type="InterPro" id="IPR042211">
    <property type="entry name" value="CRISPR-assoc_Cas1_N"/>
</dbReference>
<dbReference type="GO" id="GO:0003677">
    <property type="term" value="F:DNA binding"/>
    <property type="evidence" value="ECO:0007669"/>
    <property type="project" value="UniProtKB-KW"/>
</dbReference>
<protein>
    <recommendedName>
        <fullName evidence="10">CRISPR-associated endonuclease Cas1</fullName>
        <ecNumber evidence="10">3.1.-.-</ecNumber>
    </recommendedName>
</protein>
<evidence type="ECO:0000313" key="12">
    <source>
        <dbReference type="Proteomes" id="UP000005088"/>
    </source>
</evidence>
<evidence type="ECO:0000256" key="7">
    <source>
        <dbReference type="ARBA" id="ARBA00023125"/>
    </source>
</evidence>
<evidence type="ECO:0000256" key="4">
    <source>
        <dbReference type="ARBA" id="ARBA00022801"/>
    </source>
</evidence>
<comment type="cofactor">
    <cofactor evidence="10">
        <name>Mg(2+)</name>
        <dbReference type="ChEBI" id="CHEBI:18420"/>
    </cofactor>
    <cofactor evidence="10">
        <name>Mn(2+)</name>
        <dbReference type="ChEBI" id="CHEBI:29035"/>
    </cofactor>
</comment>
<evidence type="ECO:0000256" key="6">
    <source>
        <dbReference type="ARBA" id="ARBA00023118"/>
    </source>
</evidence>
<proteinExistence type="inferred from homology"/>
<evidence type="ECO:0000256" key="8">
    <source>
        <dbReference type="ARBA" id="ARBA00023211"/>
    </source>
</evidence>
<feature type="binding site" evidence="10">
    <location>
        <position position="238"/>
    </location>
    <ligand>
        <name>Mn(2+)</name>
        <dbReference type="ChEBI" id="CHEBI:29035"/>
    </ligand>
</feature>
<dbReference type="InterPro" id="IPR042206">
    <property type="entry name" value="CRISPR-assoc_Cas1_C"/>
</dbReference>
<dbReference type="PANTHER" id="PTHR34353">
    <property type="entry name" value="CRISPR-ASSOCIATED ENDONUCLEASE CAS1 1"/>
    <property type="match status" value="1"/>
</dbReference>
<reference evidence="12" key="1">
    <citation type="submission" date="2009-03" db="EMBL/GenBank/DDBJ databases">
        <title>The Genome Sequence of Mycobacterium africanum strain K85 (originally listed here as Mycobacterium tuberculosis).</title>
        <authorList>
            <consortium name="The Broad Institute Genome Sequencing Platform"/>
            <person name="Small P."/>
            <person name="Gagneaux S."/>
            <person name="Hopewell P."/>
            <person name="Young S.K."/>
            <person name="Kodira C.D."/>
            <person name="Zeng Q."/>
            <person name="Koehrsen M."/>
            <person name="Alvarado L."/>
            <person name="Berlin A."/>
            <person name="Borenstein D."/>
            <person name="Chen Z."/>
            <person name="Engels R."/>
            <person name="Freedman E."/>
            <person name="Gellesch M."/>
            <person name="Goldberg J."/>
            <person name="Griggs A."/>
            <person name="Gujja S."/>
            <person name="Heiman D."/>
            <person name="Hepburn T."/>
            <person name="Howarth C."/>
            <person name="Jen D."/>
            <person name="Larson L."/>
            <person name="Lewis B."/>
            <person name="Mehta T."/>
            <person name="Park D."/>
            <person name="Pearson M."/>
            <person name="Roberts A."/>
            <person name="Saif S."/>
            <person name="Shea T."/>
            <person name="Shenoy N."/>
            <person name="Sisk P."/>
            <person name="Stolte C."/>
            <person name="Sykes S."/>
            <person name="Walk T."/>
            <person name="White J."/>
            <person name="Yandava C."/>
            <person name="Nusbaum C."/>
            <person name="Galagan J."/>
            <person name="Birren B."/>
        </authorList>
    </citation>
    <scope>NUCLEOTIDE SEQUENCE [LARGE SCALE GENOMIC DNA]</scope>
    <source>
        <strain evidence="12">K85</strain>
    </source>
</reference>
<evidence type="ECO:0000256" key="2">
    <source>
        <dbReference type="ARBA" id="ARBA00022723"/>
    </source>
</evidence>
<comment type="subunit">
    <text evidence="9 10">Homodimer, forms a heterotetramer with a Cas2 homodimer.</text>
</comment>
<dbReference type="Pfam" id="PF01867">
    <property type="entry name" value="Cas_Cas1"/>
    <property type="match status" value="1"/>
</dbReference>
<keyword evidence="5 10" id="KW-0460">Magnesium</keyword>
<name>A0A9P2HA02_MYCTX</name>
<dbReference type="InterPro" id="IPR002729">
    <property type="entry name" value="CRISPR-assoc_Cas1"/>
</dbReference>
<dbReference type="InterPro" id="IPR050646">
    <property type="entry name" value="Cas1"/>
</dbReference>
<evidence type="ECO:0000313" key="11">
    <source>
        <dbReference type="EMBL" id="EFD44526.2"/>
    </source>
</evidence>
<dbReference type="EC" id="3.1.-.-" evidence="10"/>
<evidence type="ECO:0000256" key="10">
    <source>
        <dbReference type="HAMAP-Rule" id="MF_01470"/>
    </source>
</evidence>
<keyword evidence="8 10" id="KW-0464">Manganese</keyword>
<dbReference type="Gene3D" id="3.100.10.20">
    <property type="entry name" value="CRISPR-associated endonuclease Cas1, N-terminal domain"/>
    <property type="match status" value="1"/>
</dbReference>
<evidence type="ECO:0000256" key="5">
    <source>
        <dbReference type="ARBA" id="ARBA00022842"/>
    </source>
</evidence>
<dbReference type="GO" id="GO:0051607">
    <property type="term" value="P:defense response to virus"/>
    <property type="evidence" value="ECO:0007669"/>
    <property type="project" value="UniProtKB-UniRule"/>
</dbReference>
<dbReference type="CDD" id="cd09636">
    <property type="entry name" value="Cas1_I-II-III"/>
    <property type="match status" value="1"/>
</dbReference>
<dbReference type="NCBIfam" id="TIGR00287">
    <property type="entry name" value="cas1"/>
    <property type="match status" value="1"/>
</dbReference>
<dbReference type="Gene3D" id="1.20.120.920">
    <property type="entry name" value="CRISPR-associated endonuclease Cas1, C-terminal domain"/>
    <property type="match status" value="1"/>
</dbReference>
<feature type="binding site" evidence="10">
    <location>
        <position position="223"/>
    </location>
    <ligand>
        <name>Mn(2+)</name>
        <dbReference type="ChEBI" id="CHEBI:29035"/>
    </ligand>
</feature>